<reference evidence="4 5" key="1">
    <citation type="journal article" date="2013" name="Curr. Biol.">
        <title>The Genome of the Foraminiferan Reticulomyxa filosa.</title>
        <authorList>
            <person name="Glockner G."/>
            <person name="Hulsmann N."/>
            <person name="Schleicher M."/>
            <person name="Noegel A.A."/>
            <person name="Eichinger L."/>
            <person name="Gallinger C."/>
            <person name="Pawlowski J."/>
            <person name="Sierra R."/>
            <person name="Euteneuer U."/>
            <person name="Pillet L."/>
            <person name="Moustafa A."/>
            <person name="Platzer M."/>
            <person name="Groth M."/>
            <person name="Szafranski K."/>
            <person name="Schliwa M."/>
        </authorList>
    </citation>
    <scope>NUCLEOTIDE SEQUENCE [LARGE SCALE GENOMIC DNA]</scope>
</reference>
<evidence type="ECO:0000256" key="1">
    <source>
        <dbReference type="ARBA" id="ARBA00009097"/>
    </source>
</evidence>
<evidence type="ECO:0000313" key="5">
    <source>
        <dbReference type="Proteomes" id="UP000023152"/>
    </source>
</evidence>
<gene>
    <name evidence="4" type="ORF">RFI_17357</name>
</gene>
<comment type="similarity">
    <text evidence="1">Belongs to the FAM76 family.</text>
</comment>
<dbReference type="AlphaFoldDB" id="X6N1X9"/>
<protein>
    <submittedName>
        <fullName evidence="4">Uncharacterized protein</fullName>
    </submittedName>
</protein>
<dbReference type="GO" id="GO:0016607">
    <property type="term" value="C:nuclear speck"/>
    <property type="evidence" value="ECO:0007669"/>
    <property type="project" value="TreeGrafter"/>
</dbReference>
<dbReference type="PANTHER" id="PTHR46176:SF1">
    <property type="entry name" value="LD21662P"/>
    <property type="match status" value="1"/>
</dbReference>
<keyword evidence="3" id="KW-0472">Membrane</keyword>
<organism evidence="4 5">
    <name type="scientific">Reticulomyxa filosa</name>
    <dbReference type="NCBI Taxonomy" id="46433"/>
    <lineage>
        <taxon>Eukaryota</taxon>
        <taxon>Sar</taxon>
        <taxon>Rhizaria</taxon>
        <taxon>Retaria</taxon>
        <taxon>Foraminifera</taxon>
        <taxon>Monothalamids</taxon>
        <taxon>Reticulomyxidae</taxon>
        <taxon>Reticulomyxa</taxon>
    </lineage>
</organism>
<keyword evidence="5" id="KW-1185">Reference proteome</keyword>
<keyword evidence="3" id="KW-1133">Transmembrane helix</keyword>
<accession>X6N1X9</accession>
<feature type="transmembrane region" description="Helical" evidence="3">
    <location>
        <begin position="27"/>
        <end position="51"/>
    </location>
</feature>
<evidence type="ECO:0000256" key="2">
    <source>
        <dbReference type="ARBA" id="ARBA00023054"/>
    </source>
</evidence>
<dbReference type="InterPro" id="IPR032017">
    <property type="entry name" value="FAM76"/>
</dbReference>
<dbReference type="OrthoDB" id="3689at2759"/>
<sequence>MMFPAKMYVGNAKNLWRSVDHPKVNTILNFFFFTYTNFFFFPPPSPLCPFYDLAKKKKKKKLTFDRNLNSCKICELQSAFNEEVCRHCANHKERFGEPMECDNCHKRCAWKKDDNSTDKLGGKNLCFVCTREYKLQIHRETFHYTLYMANLGLFKKKKKK</sequence>
<dbReference type="Pfam" id="PF16046">
    <property type="entry name" value="FAM76"/>
    <property type="match status" value="1"/>
</dbReference>
<dbReference type="PANTHER" id="PTHR46176">
    <property type="entry name" value="LD21662P"/>
    <property type="match status" value="1"/>
</dbReference>
<keyword evidence="3" id="KW-0812">Transmembrane</keyword>
<dbReference type="EMBL" id="ASPP01013204">
    <property type="protein sequence ID" value="ETO19873.1"/>
    <property type="molecule type" value="Genomic_DNA"/>
</dbReference>
<name>X6N1X9_RETFI</name>
<proteinExistence type="inferred from homology"/>
<comment type="caution">
    <text evidence="4">The sequence shown here is derived from an EMBL/GenBank/DDBJ whole genome shotgun (WGS) entry which is preliminary data.</text>
</comment>
<evidence type="ECO:0000313" key="4">
    <source>
        <dbReference type="EMBL" id="ETO19873.1"/>
    </source>
</evidence>
<dbReference type="Proteomes" id="UP000023152">
    <property type="component" value="Unassembled WGS sequence"/>
</dbReference>
<keyword evidence="2" id="KW-0175">Coiled coil</keyword>
<evidence type="ECO:0000256" key="3">
    <source>
        <dbReference type="SAM" id="Phobius"/>
    </source>
</evidence>